<proteinExistence type="predicted"/>
<dbReference type="Proteomes" id="UP000663828">
    <property type="component" value="Unassembled WGS sequence"/>
</dbReference>
<dbReference type="PANTHER" id="PTHR46573">
    <property type="entry name" value="WD REPEAT, SAM AND U-BOX DOMAIN-CONTAINING PROTEIN 1"/>
    <property type="match status" value="1"/>
</dbReference>
<comment type="caution">
    <text evidence="2">The sequence shown here is derived from an EMBL/GenBank/DDBJ whole genome shotgun (WGS) entry which is preliminary data.</text>
</comment>
<reference evidence="2" key="1">
    <citation type="submission" date="2021-02" db="EMBL/GenBank/DDBJ databases">
        <authorList>
            <person name="Nowell W R."/>
        </authorList>
    </citation>
    <scope>NUCLEOTIDE SEQUENCE</scope>
</reference>
<dbReference type="AlphaFoldDB" id="A0A815UDF6"/>
<dbReference type="InterPro" id="IPR052085">
    <property type="entry name" value="WD-SAM-U-box"/>
</dbReference>
<feature type="domain" description="U-box" evidence="1">
    <location>
        <begin position="335"/>
        <end position="405"/>
    </location>
</feature>
<dbReference type="InterPro" id="IPR013083">
    <property type="entry name" value="Znf_RING/FYVE/PHD"/>
</dbReference>
<dbReference type="InterPro" id="IPR003613">
    <property type="entry name" value="Ubox_domain"/>
</dbReference>
<dbReference type="SUPFAM" id="SSF57850">
    <property type="entry name" value="RING/U-box"/>
    <property type="match status" value="1"/>
</dbReference>
<dbReference type="CDD" id="cd16655">
    <property type="entry name" value="RING-Ubox_WDSUB1-like"/>
    <property type="match status" value="1"/>
</dbReference>
<dbReference type="InterPro" id="IPR036770">
    <property type="entry name" value="Ankyrin_rpt-contain_sf"/>
</dbReference>
<sequence length="405" mass="46096">MSTNNVPLTLELVLGWAHSGNQWKNVQRFLFFHPEDLFMIPYGRAWSLAHQIVYHGNIDLIKQILPLYSDDLINIRTLSKDRKSLLDVAREQQKINPAMYTFMERLFLQDDLIQAAKYHNWDLVNQILEQDRSLVNEKPPYATNFLLHCLVEYGDKRVLEYFMTRFEFQTNVLSADNETPLDLAKRLKKKELIEVFEPKQQEQLQTSSTASLTNSSFGNRSFSLPTYSVCPSSLPSTFTSHSCPYPTTDPFPSPHFSSFKVDLNNNGNFVLSPQSPFSSIRIELTSSDQQSTQMPVIDTSTNPDAQKINTIATDNPDTHVEPTPGTPVTPVTKVQLIKNLTCPLTRQIFVDPVIASDGQTYERDAITDWLKSNRTSPTTGILMTTSFIENGTLKQIIQSLKRLKN</sequence>
<protein>
    <recommendedName>
        <fullName evidence="1">U-box domain-containing protein</fullName>
    </recommendedName>
</protein>
<evidence type="ECO:0000313" key="3">
    <source>
        <dbReference type="Proteomes" id="UP000663828"/>
    </source>
</evidence>
<dbReference type="GO" id="GO:0016567">
    <property type="term" value="P:protein ubiquitination"/>
    <property type="evidence" value="ECO:0007669"/>
    <property type="project" value="InterPro"/>
</dbReference>
<name>A0A815UDF6_ADIRI</name>
<evidence type="ECO:0000313" key="2">
    <source>
        <dbReference type="EMBL" id="CAF1521099.1"/>
    </source>
</evidence>
<keyword evidence="3" id="KW-1185">Reference proteome</keyword>
<dbReference type="EMBL" id="CAJNOR010004686">
    <property type="protein sequence ID" value="CAF1521099.1"/>
    <property type="molecule type" value="Genomic_DNA"/>
</dbReference>
<dbReference type="PANTHER" id="PTHR46573:SF1">
    <property type="entry name" value="WD REPEAT, SAM AND U-BOX DOMAIN-CONTAINING PROTEIN 1"/>
    <property type="match status" value="1"/>
</dbReference>
<gene>
    <name evidence="2" type="ORF">XAT740_LOCUS40803</name>
</gene>
<dbReference type="Pfam" id="PF04564">
    <property type="entry name" value="U-box"/>
    <property type="match status" value="1"/>
</dbReference>
<dbReference type="SUPFAM" id="SSF48403">
    <property type="entry name" value="Ankyrin repeat"/>
    <property type="match status" value="1"/>
</dbReference>
<dbReference type="SMART" id="SM00504">
    <property type="entry name" value="Ubox"/>
    <property type="match status" value="1"/>
</dbReference>
<evidence type="ECO:0000259" key="1">
    <source>
        <dbReference type="PROSITE" id="PS51698"/>
    </source>
</evidence>
<dbReference type="GO" id="GO:0004842">
    <property type="term" value="F:ubiquitin-protein transferase activity"/>
    <property type="evidence" value="ECO:0007669"/>
    <property type="project" value="InterPro"/>
</dbReference>
<dbReference type="Gene3D" id="3.30.40.10">
    <property type="entry name" value="Zinc/RING finger domain, C3HC4 (zinc finger)"/>
    <property type="match status" value="1"/>
</dbReference>
<accession>A0A815UDF6</accession>
<dbReference type="PROSITE" id="PS51698">
    <property type="entry name" value="U_BOX"/>
    <property type="match status" value="1"/>
</dbReference>
<dbReference type="Gene3D" id="1.25.40.20">
    <property type="entry name" value="Ankyrin repeat-containing domain"/>
    <property type="match status" value="1"/>
</dbReference>
<organism evidence="2 3">
    <name type="scientific">Adineta ricciae</name>
    <name type="common">Rotifer</name>
    <dbReference type="NCBI Taxonomy" id="249248"/>
    <lineage>
        <taxon>Eukaryota</taxon>
        <taxon>Metazoa</taxon>
        <taxon>Spiralia</taxon>
        <taxon>Gnathifera</taxon>
        <taxon>Rotifera</taxon>
        <taxon>Eurotatoria</taxon>
        <taxon>Bdelloidea</taxon>
        <taxon>Adinetida</taxon>
        <taxon>Adinetidae</taxon>
        <taxon>Adineta</taxon>
    </lineage>
</organism>